<evidence type="ECO:0000256" key="5">
    <source>
        <dbReference type="SAM" id="SignalP"/>
    </source>
</evidence>
<keyword evidence="5" id="KW-0732">Signal</keyword>
<dbReference type="InterPro" id="IPR009056">
    <property type="entry name" value="Cyt_c-like_dom"/>
</dbReference>
<dbReference type="PANTHER" id="PTHR40942">
    <property type="match status" value="1"/>
</dbReference>
<feature type="domain" description="Cytochrome c" evidence="6">
    <location>
        <begin position="128"/>
        <end position="208"/>
    </location>
</feature>
<evidence type="ECO:0000256" key="3">
    <source>
        <dbReference type="ARBA" id="ARBA00023004"/>
    </source>
</evidence>
<organism evidence="7 8">
    <name type="scientific">Thiothrix litoralis</name>
    <dbReference type="NCBI Taxonomy" id="2891210"/>
    <lineage>
        <taxon>Bacteria</taxon>
        <taxon>Pseudomonadati</taxon>
        <taxon>Pseudomonadota</taxon>
        <taxon>Gammaproteobacteria</taxon>
        <taxon>Thiotrichales</taxon>
        <taxon>Thiotrichaceae</taxon>
        <taxon>Thiothrix</taxon>
    </lineage>
</organism>
<evidence type="ECO:0000256" key="1">
    <source>
        <dbReference type="ARBA" id="ARBA00022617"/>
    </source>
</evidence>
<feature type="domain" description="Cytochrome c" evidence="6">
    <location>
        <begin position="27"/>
        <end position="107"/>
    </location>
</feature>
<evidence type="ECO:0000256" key="4">
    <source>
        <dbReference type="PROSITE-ProRule" id="PRU00433"/>
    </source>
</evidence>
<dbReference type="EMBL" id="CP072801">
    <property type="protein sequence ID" value="QTR46296.1"/>
    <property type="molecule type" value="Genomic_DNA"/>
</dbReference>
<feature type="signal peptide" evidence="5">
    <location>
        <begin position="1"/>
        <end position="22"/>
    </location>
</feature>
<dbReference type="RefSeq" id="WP_210222636.1">
    <property type="nucleotide sequence ID" value="NZ_CP072801.1"/>
</dbReference>
<dbReference type="Gene3D" id="1.10.760.10">
    <property type="entry name" value="Cytochrome c-like domain"/>
    <property type="match status" value="2"/>
</dbReference>
<proteinExistence type="predicted"/>
<keyword evidence="3 4" id="KW-0408">Iron</keyword>
<accession>A0ABX7WSS6</accession>
<keyword evidence="8" id="KW-1185">Reference proteome</keyword>
<dbReference type="Pfam" id="PF13442">
    <property type="entry name" value="Cytochrome_CBB3"/>
    <property type="match status" value="2"/>
</dbReference>
<protein>
    <submittedName>
        <fullName evidence="7">Cytochrome c5 family protein</fullName>
    </submittedName>
</protein>
<feature type="chain" id="PRO_5047074060" evidence="5">
    <location>
        <begin position="23"/>
        <end position="220"/>
    </location>
</feature>
<evidence type="ECO:0000313" key="8">
    <source>
        <dbReference type="Proteomes" id="UP000672039"/>
    </source>
</evidence>
<dbReference type="PROSITE" id="PS51007">
    <property type="entry name" value="CYTC"/>
    <property type="match status" value="2"/>
</dbReference>
<reference evidence="7 8" key="1">
    <citation type="submission" date="2021-04" db="EMBL/GenBank/DDBJ databases">
        <title>Genomics, taxonomy and metabolism of representatives of sulfur bacteria of the genus Thiothrix: Thiothrix fructosivorans QT, Thiothrix unzii A1T and three new species, Thiothrix subterranea sp. nov., Thiothrix litoralis sp. nov. and 'Candidatus Thiothrix anitrata' sp. nov.</title>
        <authorList>
            <person name="Ravin N.V."/>
            <person name="Smolyakov D."/>
            <person name="Rudenko T.S."/>
            <person name="Mardanov A.V."/>
            <person name="Beletsky A.V."/>
            <person name="Markov N.D."/>
            <person name="Fomenkov A.I."/>
            <person name="Roberts R.J."/>
            <person name="Karnachuk O.V."/>
            <person name="Novikov A."/>
            <person name="Grabovich M.Y."/>
        </authorList>
    </citation>
    <scope>NUCLEOTIDE SEQUENCE [LARGE SCALE GENOMIC DNA]</scope>
    <source>
        <strain evidence="7 8">AS</strain>
    </source>
</reference>
<dbReference type="PANTHER" id="PTHR40942:SF4">
    <property type="entry name" value="CYTOCHROME C5"/>
    <property type="match status" value="1"/>
</dbReference>
<keyword evidence="2 4" id="KW-0479">Metal-binding</keyword>
<gene>
    <name evidence="7" type="ORF">J9253_20385</name>
</gene>
<evidence type="ECO:0000259" key="6">
    <source>
        <dbReference type="PROSITE" id="PS51007"/>
    </source>
</evidence>
<dbReference type="SUPFAM" id="SSF46626">
    <property type="entry name" value="Cytochrome c"/>
    <property type="match status" value="2"/>
</dbReference>
<dbReference type="Proteomes" id="UP000672039">
    <property type="component" value="Chromosome"/>
</dbReference>
<evidence type="ECO:0000313" key="7">
    <source>
        <dbReference type="EMBL" id="QTR46296.1"/>
    </source>
</evidence>
<sequence>MKKLIVSVVFSTLCFASWNASAEDKPIDPAAGKTLYETYCFMCHDRGLGHAPRPGEKGDWAKLLPLGEDTLYTSIIDGPNHMYSKGISPIWSEWQLKSMIRYLTSTVTDASTQAQIGSASEADKAQHLRLMHGRKLYEQACFKCHDYGDLGAPQLGNAEAWATRKDKGIDALVKTVIDGKGHMYAHGGSNSLSTEEFKMMTEYMLSTLEEGWVSPQQNGK</sequence>
<keyword evidence="1 4" id="KW-0349">Heme</keyword>
<name>A0ABX7WSS6_9GAMM</name>
<evidence type="ECO:0000256" key="2">
    <source>
        <dbReference type="ARBA" id="ARBA00022723"/>
    </source>
</evidence>
<dbReference type="InterPro" id="IPR036909">
    <property type="entry name" value="Cyt_c-like_dom_sf"/>
</dbReference>